<dbReference type="PROSITE" id="PS01013">
    <property type="entry name" value="OSBP"/>
    <property type="match status" value="1"/>
</dbReference>
<dbReference type="SUPFAM" id="SSF144000">
    <property type="entry name" value="Oxysterol-binding protein-like"/>
    <property type="match status" value="1"/>
</dbReference>
<name>A0A7J7DTD1_TRIWF</name>
<gene>
    <name evidence="6" type="ORF">HS088_TW04G01355</name>
</gene>
<dbReference type="PANTHER" id="PTHR10972">
    <property type="entry name" value="OXYSTEROL-BINDING PROTEIN-RELATED"/>
    <property type="match status" value="1"/>
</dbReference>
<dbReference type="Proteomes" id="UP000593562">
    <property type="component" value="Unassembled WGS sequence"/>
</dbReference>
<keyword evidence="3" id="KW-0813">Transport</keyword>
<dbReference type="InterPro" id="IPR000648">
    <property type="entry name" value="Oxysterol-bd"/>
</dbReference>
<reference evidence="6 7" key="1">
    <citation type="journal article" date="2020" name="Nat. Commun.">
        <title>Genome of Tripterygium wilfordii and identification of cytochrome P450 involved in triptolide biosynthesis.</title>
        <authorList>
            <person name="Tu L."/>
            <person name="Su P."/>
            <person name="Zhang Z."/>
            <person name="Gao L."/>
            <person name="Wang J."/>
            <person name="Hu T."/>
            <person name="Zhou J."/>
            <person name="Zhang Y."/>
            <person name="Zhao Y."/>
            <person name="Liu Y."/>
            <person name="Song Y."/>
            <person name="Tong Y."/>
            <person name="Lu Y."/>
            <person name="Yang J."/>
            <person name="Xu C."/>
            <person name="Jia M."/>
            <person name="Peters R.J."/>
            <person name="Huang L."/>
            <person name="Gao W."/>
        </authorList>
    </citation>
    <scope>NUCLEOTIDE SEQUENCE [LARGE SCALE GENOMIC DNA]</scope>
    <source>
        <strain evidence="7">cv. XIE 37</strain>
        <tissue evidence="6">Leaf</tissue>
    </source>
</reference>
<accession>A0A7J7DTD1</accession>
<keyword evidence="3" id="KW-0445">Lipid transport</keyword>
<dbReference type="FunFam" id="3.30.70.3490:FF:000007">
    <property type="entry name" value="Oxysterol-binding protein-related protein 4B"/>
    <property type="match status" value="1"/>
</dbReference>
<dbReference type="InParanoid" id="A0A7J7DTD1"/>
<proteinExistence type="inferred from homology"/>
<dbReference type="EMBL" id="JAAARO010000004">
    <property type="protein sequence ID" value="KAF5749386.1"/>
    <property type="molecule type" value="Genomic_DNA"/>
</dbReference>
<dbReference type="InterPro" id="IPR037239">
    <property type="entry name" value="OSBP_sf"/>
</dbReference>
<dbReference type="GO" id="GO:0006869">
    <property type="term" value="P:lipid transport"/>
    <property type="evidence" value="ECO:0007669"/>
    <property type="project" value="UniProtKB-KW"/>
</dbReference>
<dbReference type="Gene3D" id="3.30.70.3490">
    <property type="match status" value="1"/>
</dbReference>
<evidence type="ECO:0000256" key="1">
    <source>
        <dbReference type="ARBA" id="ARBA00003361"/>
    </source>
</evidence>
<evidence type="ECO:0000256" key="4">
    <source>
        <dbReference type="ARBA" id="ARBA00023121"/>
    </source>
</evidence>
<comment type="function">
    <text evidence="1">May be involved in the transport of sterols.</text>
</comment>
<dbReference type="InterPro" id="IPR018494">
    <property type="entry name" value="Oxysterol-bd_CS"/>
</dbReference>
<keyword evidence="4" id="KW-0446">Lipid-binding</keyword>
<keyword evidence="7" id="KW-1185">Reference proteome</keyword>
<dbReference type="GO" id="GO:0005829">
    <property type="term" value="C:cytosol"/>
    <property type="evidence" value="ECO:0007669"/>
    <property type="project" value="TreeGrafter"/>
</dbReference>
<evidence type="ECO:0000256" key="2">
    <source>
        <dbReference type="ARBA" id="ARBA00008842"/>
    </source>
</evidence>
<dbReference type="Pfam" id="PF01237">
    <property type="entry name" value="Oxysterol_BP"/>
    <property type="match status" value="1"/>
</dbReference>
<organism evidence="6 7">
    <name type="scientific">Tripterygium wilfordii</name>
    <name type="common">Thunder God vine</name>
    <dbReference type="NCBI Taxonomy" id="458696"/>
    <lineage>
        <taxon>Eukaryota</taxon>
        <taxon>Viridiplantae</taxon>
        <taxon>Streptophyta</taxon>
        <taxon>Embryophyta</taxon>
        <taxon>Tracheophyta</taxon>
        <taxon>Spermatophyta</taxon>
        <taxon>Magnoliopsida</taxon>
        <taxon>eudicotyledons</taxon>
        <taxon>Gunneridae</taxon>
        <taxon>Pentapetalae</taxon>
        <taxon>rosids</taxon>
        <taxon>fabids</taxon>
        <taxon>Celastrales</taxon>
        <taxon>Celastraceae</taxon>
        <taxon>Tripterygium</taxon>
    </lineage>
</organism>
<comment type="similarity">
    <text evidence="2 5">Belongs to the OSBP family.</text>
</comment>
<dbReference type="AlphaFoldDB" id="A0A7J7DTD1"/>
<dbReference type="GO" id="GO:0016020">
    <property type="term" value="C:membrane"/>
    <property type="evidence" value="ECO:0007669"/>
    <property type="project" value="TreeGrafter"/>
</dbReference>
<evidence type="ECO:0000313" key="7">
    <source>
        <dbReference type="Proteomes" id="UP000593562"/>
    </source>
</evidence>
<evidence type="ECO:0000313" key="6">
    <source>
        <dbReference type="EMBL" id="KAF5749386.1"/>
    </source>
</evidence>
<dbReference type="GO" id="GO:0032934">
    <property type="term" value="F:sterol binding"/>
    <property type="evidence" value="ECO:0007669"/>
    <property type="project" value="TreeGrafter"/>
</dbReference>
<dbReference type="PANTHER" id="PTHR10972:SF102">
    <property type="entry name" value="OXYSTEROL-BINDING PROTEIN"/>
    <property type="match status" value="1"/>
</dbReference>
<evidence type="ECO:0000256" key="3">
    <source>
        <dbReference type="ARBA" id="ARBA00023055"/>
    </source>
</evidence>
<evidence type="ECO:0000256" key="5">
    <source>
        <dbReference type="RuleBase" id="RU003844"/>
    </source>
</evidence>
<dbReference type="FunFam" id="2.40.160.120:FF:000011">
    <property type="entry name" value="Oxysterol-binding protein-related protein 4C"/>
    <property type="match status" value="1"/>
</dbReference>
<protein>
    <submittedName>
        <fullName evidence="6">Oxysterol-binding protein-related protein 4B</fullName>
    </submittedName>
</protein>
<sequence>MCVVQVGEGKEQQQPEREVVLTKPLSLDIGESEGDYKAPNLLRRVLSLFKNLRPGSDLTHFQLPPVFNFPKSQLQCFGESLYCVNKDLLSGCNQEKNPLNRFLCVVGWSICTSTRPVIFGLAPYNPVLGETHHVSRGSLNVLLEQVSHHPPVSALYATDEKENVETIWCQNPVPKFQGASVETVVHGKRQLKLVSKGETYVMNSPNLFIRFLPIPGVDWVGNVKIHCKETGLEADLCYKTDSFLGLRGKPRYIKGKIYDFSTSKILYEIEGQWDRTVTAKDVNNGKCTVIYNAKEIISGLKTPTTKDSQEVWPSESAVVWSEVSQGILSKDWEKAREAKKTVEEKQRELLRERASRGETWVPKHFTVTYTKEGGWDCSPIQNSVPPAPISVPL</sequence>
<dbReference type="Gene3D" id="2.40.160.120">
    <property type="match status" value="1"/>
</dbReference>
<dbReference type="FunCoup" id="A0A7J7DTD1">
    <property type="interactions" value="2062"/>
</dbReference>
<comment type="caution">
    <text evidence="6">The sequence shown here is derived from an EMBL/GenBank/DDBJ whole genome shotgun (WGS) entry which is preliminary data.</text>
</comment>